<organism evidence="1 2">
    <name type="scientific">Holothuria leucospilota</name>
    <name type="common">Black long sea cucumber</name>
    <name type="synonym">Mertensiothuria leucospilota</name>
    <dbReference type="NCBI Taxonomy" id="206669"/>
    <lineage>
        <taxon>Eukaryota</taxon>
        <taxon>Metazoa</taxon>
        <taxon>Echinodermata</taxon>
        <taxon>Eleutherozoa</taxon>
        <taxon>Echinozoa</taxon>
        <taxon>Holothuroidea</taxon>
        <taxon>Aspidochirotacea</taxon>
        <taxon>Aspidochirotida</taxon>
        <taxon>Holothuriidae</taxon>
        <taxon>Holothuria</taxon>
    </lineage>
</organism>
<proteinExistence type="predicted"/>
<dbReference type="AlphaFoldDB" id="A0A9Q1CSH7"/>
<dbReference type="OrthoDB" id="6780101at2759"/>
<dbReference type="PANTHER" id="PTHR33480">
    <property type="entry name" value="SET DOMAIN-CONTAINING PROTEIN-RELATED"/>
    <property type="match status" value="1"/>
</dbReference>
<accession>A0A9Q1CSH7</accession>
<gene>
    <name evidence="1" type="ORF">HOLleu_03005</name>
</gene>
<comment type="caution">
    <text evidence="1">The sequence shown here is derived from an EMBL/GenBank/DDBJ whole genome shotgun (WGS) entry which is preliminary data.</text>
</comment>
<name>A0A9Q1CSH7_HOLLE</name>
<dbReference type="EMBL" id="JAIZAY010000001">
    <property type="protein sequence ID" value="KAJ8050000.1"/>
    <property type="molecule type" value="Genomic_DNA"/>
</dbReference>
<evidence type="ECO:0000313" key="2">
    <source>
        <dbReference type="Proteomes" id="UP001152320"/>
    </source>
</evidence>
<evidence type="ECO:0000313" key="1">
    <source>
        <dbReference type="EMBL" id="KAJ8050000.1"/>
    </source>
</evidence>
<protein>
    <submittedName>
        <fullName evidence="1">Uncharacterized protein</fullName>
    </submittedName>
</protein>
<reference evidence="1" key="1">
    <citation type="submission" date="2021-10" db="EMBL/GenBank/DDBJ databases">
        <title>Tropical sea cucumber genome reveals ecological adaptation and Cuvierian tubules defense mechanism.</title>
        <authorList>
            <person name="Chen T."/>
        </authorList>
    </citation>
    <scope>NUCLEOTIDE SEQUENCE</scope>
    <source>
        <strain evidence="1">Nanhai2018</strain>
        <tissue evidence="1">Muscle</tissue>
    </source>
</reference>
<keyword evidence="2" id="KW-1185">Reference proteome</keyword>
<dbReference type="Proteomes" id="UP001152320">
    <property type="component" value="Chromosome 1"/>
</dbReference>
<sequence length="146" mass="16609">MQVIINRREPFGVPISNSYVFARNTSSSFLDGAECIFEVTGQLELEAPETLKCTKMRHYAATVAQVLSLDSREVEWLAGHLGHDVATHKHYYRLQESTIELCKVSKLLLAMDRGEAANWYGRPLDDIDVESESLVKVFWFNVWKSG</sequence>